<reference evidence="1" key="2">
    <citation type="submission" date="2020-02" db="EMBL/GenBank/DDBJ databases">
        <authorList>
            <consortium name="NCBI Pathogen Detection Project"/>
        </authorList>
    </citation>
    <scope>NUCLEOTIDE SEQUENCE</scope>
    <source>
        <strain evidence="1">MA.1090801643</strain>
    </source>
</reference>
<protein>
    <submittedName>
        <fullName evidence="1">Porin</fullName>
    </submittedName>
</protein>
<evidence type="ECO:0000313" key="1">
    <source>
        <dbReference type="EMBL" id="HAG2294523.1"/>
    </source>
</evidence>
<proteinExistence type="predicted"/>
<sequence>MFLEWFLSALIPQRLAVQFCRFGEFFFMCLLERVKMKKSI</sequence>
<dbReference type="EMBL" id="DAAXRR010000059">
    <property type="protein sequence ID" value="HAG2294523.1"/>
    <property type="molecule type" value="Genomic_DNA"/>
</dbReference>
<gene>
    <name evidence="1" type="ORF">G8V35_004568</name>
</gene>
<reference evidence="1" key="1">
    <citation type="journal article" date="2018" name="Genome Biol.">
        <title>SKESA: strategic k-mer extension for scrupulous assemblies.</title>
        <authorList>
            <person name="Souvorov A."/>
            <person name="Agarwala R."/>
            <person name="Lipman D.J."/>
        </authorList>
    </citation>
    <scope>NUCLEOTIDE SEQUENCE</scope>
    <source>
        <strain evidence="1">MA.1090801643</strain>
    </source>
</reference>
<feature type="non-terminal residue" evidence="1">
    <location>
        <position position="40"/>
    </location>
</feature>
<comment type="caution">
    <text evidence="1">The sequence shown here is derived from an EMBL/GenBank/DDBJ whole genome shotgun (WGS) entry which is preliminary data.</text>
</comment>
<dbReference type="AlphaFoldDB" id="A0A760BVU3"/>
<name>A0A760BVU3_SALER</name>
<accession>A0A760BVU3</accession>
<organism evidence="1">
    <name type="scientific">Salmonella enterica</name>
    <name type="common">Salmonella choleraesuis</name>
    <dbReference type="NCBI Taxonomy" id="28901"/>
    <lineage>
        <taxon>Bacteria</taxon>
        <taxon>Pseudomonadati</taxon>
        <taxon>Pseudomonadota</taxon>
        <taxon>Gammaproteobacteria</taxon>
        <taxon>Enterobacterales</taxon>
        <taxon>Enterobacteriaceae</taxon>
        <taxon>Salmonella</taxon>
    </lineage>
</organism>